<evidence type="ECO:0000313" key="6">
    <source>
        <dbReference type="EMBL" id="ATQ76800.1"/>
    </source>
</evidence>
<dbReference type="Pfam" id="PF00732">
    <property type="entry name" value="GMC_oxred_N"/>
    <property type="match status" value="1"/>
</dbReference>
<evidence type="ECO:0000256" key="2">
    <source>
        <dbReference type="ARBA" id="ARBA00022630"/>
    </source>
</evidence>
<name>A0A2D2DPB5_9BURK</name>
<dbReference type="InterPro" id="IPR036188">
    <property type="entry name" value="FAD/NAD-bd_sf"/>
</dbReference>
<reference evidence="6" key="1">
    <citation type="submission" date="2017-10" db="EMBL/GenBank/DDBJ databases">
        <title>Massilia psychrophilum sp. nov., a novel purple-pigmented bacterium isolated from Tianshan glacier, Xinjiang Municipality, China.</title>
        <authorList>
            <person name="Wang H."/>
        </authorList>
    </citation>
    <scope>NUCLEOTIDE SEQUENCE [LARGE SCALE GENOMIC DNA]</scope>
    <source>
        <strain evidence="6">B2</strain>
    </source>
</reference>
<dbReference type="Gene3D" id="3.50.50.60">
    <property type="entry name" value="FAD/NAD(P)-binding domain"/>
    <property type="match status" value="1"/>
</dbReference>
<sequence length="426" mass="45994">MKIQEENEFDAIVIGSGTCGATIARELSRQKKKVLILERGANAALRETFMGIATIADQVFLGDDKLSTVRALTTGGSTSLYFGVVNYPQDDTFRKVGIDLSKELDAVRKELPIAPLPDSLLGSQAIKLRDSANALGHAWKKNDMLVDVTKCGAGYSYDAKWKAKSYVEDAVADGATLINRAMVLSIIIEDNVAVGVEYRIKKSMFASEVKRAFGTKIVVAAGELATPKLLRDSGVQGIGQRGFYCNPGYAIYGLIPGLNASSGFVGSMGCEYEDGIELGDANIPQSLHRPMMLGGMKLRHLMGFSDCIGIGVKVKDKLGGRLKDDGRFFKDFDNEDIARLNKGKDAAIRILKQAGAEHIVDFGLTAAGRVGGLVSIGEHVDHKLETQFRNLHVCDGSVIPDDMRGTPTVTLVSMGRYLSKHLLTAM</sequence>
<comment type="similarity">
    <text evidence="1">Belongs to the GMC oxidoreductase family.</text>
</comment>
<dbReference type="GO" id="GO:0050660">
    <property type="term" value="F:flavin adenine dinucleotide binding"/>
    <property type="evidence" value="ECO:0007669"/>
    <property type="project" value="InterPro"/>
</dbReference>
<evidence type="ECO:0000313" key="7">
    <source>
        <dbReference type="Proteomes" id="UP000229897"/>
    </source>
</evidence>
<dbReference type="AlphaFoldDB" id="A0A2D2DPB5"/>
<dbReference type="GO" id="GO:0016614">
    <property type="term" value="F:oxidoreductase activity, acting on CH-OH group of donors"/>
    <property type="evidence" value="ECO:0007669"/>
    <property type="project" value="InterPro"/>
</dbReference>
<proteinExistence type="inferred from homology"/>
<dbReference type="OrthoDB" id="9787779at2"/>
<keyword evidence="7" id="KW-1185">Reference proteome</keyword>
<organism evidence="6 7">
    <name type="scientific">Massilia violaceinigra</name>
    <dbReference type="NCBI Taxonomy" id="2045208"/>
    <lineage>
        <taxon>Bacteria</taxon>
        <taxon>Pseudomonadati</taxon>
        <taxon>Pseudomonadota</taxon>
        <taxon>Betaproteobacteria</taxon>
        <taxon>Burkholderiales</taxon>
        <taxon>Oxalobacteraceae</taxon>
        <taxon>Telluria group</taxon>
        <taxon>Massilia</taxon>
    </lineage>
</organism>
<dbReference type="KEGG" id="mass:CR152_21475"/>
<evidence type="ECO:0000256" key="3">
    <source>
        <dbReference type="ARBA" id="ARBA00022827"/>
    </source>
</evidence>
<dbReference type="RefSeq" id="WP_099878336.1">
    <property type="nucleotide sequence ID" value="NZ_CP024608.1"/>
</dbReference>
<dbReference type="InterPro" id="IPR000172">
    <property type="entry name" value="GMC_OxRdtase_N"/>
</dbReference>
<keyword evidence="3" id="KW-0274">FAD</keyword>
<dbReference type="EMBL" id="CP024608">
    <property type="protein sequence ID" value="ATQ76800.1"/>
    <property type="molecule type" value="Genomic_DNA"/>
</dbReference>
<keyword evidence="4" id="KW-0560">Oxidoreductase</keyword>
<dbReference type="Proteomes" id="UP000229897">
    <property type="component" value="Chromosome"/>
</dbReference>
<keyword evidence="2" id="KW-0285">Flavoprotein</keyword>
<gene>
    <name evidence="6" type="ORF">CR152_21475</name>
</gene>
<evidence type="ECO:0000256" key="1">
    <source>
        <dbReference type="ARBA" id="ARBA00010790"/>
    </source>
</evidence>
<protein>
    <recommendedName>
        <fullName evidence="5">Glucose-methanol-choline oxidoreductase N-terminal domain-containing protein</fullName>
    </recommendedName>
</protein>
<evidence type="ECO:0000259" key="5">
    <source>
        <dbReference type="Pfam" id="PF00732"/>
    </source>
</evidence>
<accession>A0A2D2DPB5</accession>
<dbReference type="SUPFAM" id="SSF51905">
    <property type="entry name" value="FAD/NAD(P)-binding domain"/>
    <property type="match status" value="1"/>
</dbReference>
<evidence type="ECO:0000256" key="4">
    <source>
        <dbReference type="ARBA" id="ARBA00023002"/>
    </source>
</evidence>
<dbReference type="PANTHER" id="PTHR46056">
    <property type="entry name" value="LONG-CHAIN-ALCOHOL OXIDASE"/>
    <property type="match status" value="1"/>
</dbReference>
<dbReference type="PANTHER" id="PTHR46056:SF12">
    <property type="entry name" value="LONG-CHAIN-ALCOHOL OXIDASE"/>
    <property type="match status" value="1"/>
</dbReference>
<feature type="domain" description="Glucose-methanol-choline oxidoreductase N-terminal" evidence="5">
    <location>
        <begin position="10"/>
        <end position="235"/>
    </location>
</feature>